<gene>
    <name evidence="2" type="ORF">POM88_044691</name>
</gene>
<evidence type="ECO:0000313" key="2">
    <source>
        <dbReference type="EMBL" id="KAK1360217.1"/>
    </source>
</evidence>
<feature type="compositionally biased region" description="Low complexity" evidence="1">
    <location>
        <begin position="80"/>
        <end position="90"/>
    </location>
</feature>
<feature type="compositionally biased region" description="Basic residues" evidence="1">
    <location>
        <begin position="643"/>
        <end position="654"/>
    </location>
</feature>
<feature type="compositionally biased region" description="Basic and acidic residues" evidence="1">
    <location>
        <begin position="180"/>
        <end position="191"/>
    </location>
</feature>
<dbReference type="AlphaFoldDB" id="A0AAD8H386"/>
<feature type="region of interest" description="Disordered" evidence="1">
    <location>
        <begin position="180"/>
        <end position="219"/>
    </location>
</feature>
<sequence length="654" mass="73486">MDASYVKDFSKFGDNNENDEIRSPKLHKHKKAVTKHFMEPTISAATKAALLPKRKILAERNEAFTFTNSSKPPILDSRTSPARSVRSSCSSHHDDGEDEENRFDGNSSSKKPYDPLTNYLSPRPKFLRYNPNKKQRIFLHGDSGSEITEKKDGLGVVSTTSSFESQKVVEEKTFEEGFVKQEDVEEGKPNDLDDEDAEMEEDIEEFDENDDDDEEEEEKEWSVLGLMKLLFVLGSLFLSTTYICSMNSRDHTLIEEDVRDFRHGFLNQSNTEEVVTRNEHLANEFEVLGGKEEEPRISLPDITQDDIDVELVEGGVSEVSNDDKELLASTAKLQIEKPEDVYGDGLMSKMEACDALQWAEATESETSSDVAEASSDQLSQNLIVRDQEMWGIQDGIEQLQPETVEVKNLFSETEASPDNYAEFEQMKSEEMRSQVEVAGLVVLFTMVPALCLLYHSLRRNSKEASLPTHKKDSFEEASLPTHKKDSFEEASLPIETHQPNAEPAHQIQSTTAICSVEEEYVEKVASFTSPSTPLASMNVVSKEVSSQRQAPIVELLGELVIGEETFVRSSKMTRMPDPEERNASNSLSTQMMKSRSKTCFVENHPIHLDLSTADSASQKKNRPVKEESNGGEVSMSTMTPVRRSSRLRNKAMSP</sequence>
<dbReference type="PANTHER" id="PTHR34775">
    <property type="entry name" value="TRANSMEMBRANE PROTEIN"/>
    <property type="match status" value="1"/>
</dbReference>
<accession>A0AAD8H386</accession>
<dbReference type="EMBL" id="JAUIZM010000010">
    <property type="protein sequence ID" value="KAK1360217.1"/>
    <property type="molecule type" value="Genomic_DNA"/>
</dbReference>
<organism evidence="2 3">
    <name type="scientific">Heracleum sosnowskyi</name>
    <dbReference type="NCBI Taxonomy" id="360622"/>
    <lineage>
        <taxon>Eukaryota</taxon>
        <taxon>Viridiplantae</taxon>
        <taxon>Streptophyta</taxon>
        <taxon>Embryophyta</taxon>
        <taxon>Tracheophyta</taxon>
        <taxon>Spermatophyta</taxon>
        <taxon>Magnoliopsida</taxon>
        <taxon>eudicotyledons</taxon>
        <taxon>Gunneridae</taxon>
        <taxon>Pentapetalae</taxon>
        <taxon>asterids</taxon>
        <taxon>campanulids</taxon>
        <taxon>Apiales</taxon>
        <taxon>Apiaceae</taxon>
        <taxon>Apioideae</taxon>
        <taxon>apioid superclade</taxon>
        <taxon>Tordylieae</taxon>
        <taxon>Tordyliinae</taxon>
        <taxon>Heracleum</taxon>
    </lineage>
</organism>
<evidence type="ECO:0000256" key="1">
    <source>
        <dbReference type="SAM" id="MobiDB-lite"/>
    </source>
</evidence>
<evidence type="ECO:0000313" key="3">
    <source>
        <dbReference type="Proteomes" id="UP001237642"/>
    </source>
</evidence>
<dbReference type="PANTHER" id="PTHR34775:SF6">
    <property type="entry name" value="TRANSMEMBRANE PROTEIN"/>
    <property type="match status" value="1"/>
</dbReference>
<dbReference type="Proteomes" id="UP001237642">
    <property type="component" value="Unassembled WGS sequence"/>
</dbReference>
<feature type="compositionally biased region" description="Basic residues" evidence="1">
    <location>
        <begin position="24"/>
        <end position="33"/>
    </location>
</feature>
<reference evidence="2" key="1">
    <citation type="submission" date="2023-02" db="EMBL/GenBank/DDBJ databases">
        <title>Genome of toxic invasive species Heracleum sosnowskyi carries increased number of genes despite the absence of recent whole-genome duplications.</title>
        <authorList>
            <person name="Schelkunov M."/>
            <person name="Shtratnikova V."/>
            <person name="Makarenko M."/>
            <person name="Klepikova A."/>
            <person name="Omelchenko D."/>
            <person name="Novikova G."/>
            <person name="Obukhova E."/>
            <person name="Bogdanov V."/>
            <person name="Penin A."/>
            <person name="Logacheva M."/>
        </authorList>
    </citation>
    <scope>NUCLEOTIDE SEQUENCE</scope>
    <source>
        <strain evidence="2">Hsosn_3</strain>
        <tissue evidence="2">Leaf</tissue>
    </source>
</reference>
<feature type="region of interest" description="Disordered" evidence="1">
    <location>
        <begin position="67"/>
        <end position="127"/>
    </location>
</feature>
<proteinExistence type="predicted"/>
<comment type="caution">
    <text evidence="2">The sequence shown here is derived from an EMBL/GenBank/DDBJ whole genome shotgun (WGS) entry which is preliminary data.</text>
</comment>
<protein>
    <submittedName>
        <fullName evidence="2">Uncharacterized protein</fullName>
    </submittedName>
</protein>
<name>A0AAD8H386_9APIA</name>
<feature type="region of interest" description="Disordered" evidence="1">
    <location>
        <begin position="570"/>
        <end position="595"/>
    </location>
</feature>
<feature type="region of interest" description="Disordered" evidence="1">
    <location>
        <begin position="609"/>
        <end position="654"/>
    </location>
</feature>
<feature type="compositionally biased region" description="Polar residues" evidence="1">
    <location>
        <begin position="583"/>
        <end position="593"/>
    </location>
</feature>
<keyword evidence="3" id="KW-1185">Reference proteome</keyword>
<reference evidence="2" key="2">
    <citation type="submission" date="2023-05" db="EMBL/GenBank/DDBJ databases">
        <authorList>
            <person name="Schelkunov M.I."/>
        </authorList>
    </citation>
    <scope>NUCLEOTIDE SEQUENCE</scope>
    <source>
        <strain evidence="2">Hsosn_3</strain>
        <tissue evidence="2">Leaf</tissue>
    </source>
</reference>
<feature type="region of interest" description="Disordered" evidence="1">
    <location>
        <begin position="1"/>
        <end position="33"/>
    </location>
</feature>
<feature type="compositionally biased region" description="Acidic residues" evidence="1">
    <location>
        <begin position="192"/>
        <end position="219"/>
    </location>
</feature>